<evidence type="ECO:0000313" key="3">
    <source>
        <dbReference type="Proteomes" id="UP000789595"/>
    </source>
</evidence>
<feature type="region of interest" description="Disordered" evidence="1">
    <location>
        <begin position="114"/>
        <end position="134"/>
    </location>
</feature>
<feature type="non-terminal residue" evidence="2">
    <location>
        <position position="1"/>
    </location>
</feature>
<comment type="caution">
    <text evidence="2">The sequence shown here is derived from an EMBL/GenBank/DDBJ whole genome shotgun (WGS) entry which is preliminary data.</text>
</comment>
<accession>A0A8J2T3A9</accession>
<evidence type="ECO:0000256" key="1">
    <source>
        <dbReference type="SAM" id="MobiDB-lite"/>
    </source>
</evidence>
<sequence length="134" mass="15013">LRASHKSPPQRPNIQPHIEKRVSTASSQSSRSLQRLSALETPAWSAHKPNLAKSAFSQCFRVPPPPRGPARLAAGLIGLEPRFDRYAAPLDVVHTFIWPALCVGKKHRPLTRYRGQTARPPSIERQPLFTQTRL</sequence>
<dbReference type="AlphaFoldDB" id="A0A8J2T3A9"/>
<protein>
    <submittedName>
        <fullName evidence="2">Uncharacterized protein</fullName>
    </submittedName>
</protein>
<proteinExistence type="predicted"/>
<dbReference type="EMBL" id="CAKKNE010000006">
    <property type="protein sequence ID" value="CAH0380409.1"/>
    <property type="molecule type" value="Genomic_DNA"/>
</dbReference>
<gene>
    <name evidence="2" type="ORF">PECAL_6P20620</name>
</gene>
<feature type="region of interest" description="Disordered" evidence="1">
    <location>
        <begin position="1"/>
        <end position="38"/>
    </location>
</feature>
<reference evidence="2" key="1">
    <citation type="submission" date="2021-11" db="EMBL/GenBank/DDBJ databases">
        <authorList>
            <consortium name="Genoscope - CEA"/>
            <person name="William W."/>
        </authorList>
    </citation>
    <scope>NUCLEOTIDE SEQUENCE</scope>
</reference>
<dbReference type="Proteomes" id="UP000789595">
    <property type="component" value="Unassembled WGS sequence"/>
</dbReference>
<evidence type="ECO:0000313" key="2">
    <source>
        <dbReference type="EMBL" id="CAH0380409.1"/>
    </source>
</evidence>
<keyword evidence="3" id="KW-1185">Reference proteome</keyword>
<name>A0A8J2T3A9_9STRA</name>
<organism evidence="2 3">
    <name type="scientific">Pelagomonas calceolata</name>
    <dbReference type="NCBI Taxonomy" id="35677"/>
    <lineage>
        <taxon>Eukaryota</taxon>
        <taxon>Sar</taxon>
        <taxon>Stramenopiles</taxon>
        <taxon>Ochrophyta</taxon>
        <taxon>Pelagophyceae</taxon>
        <taxon>Pelagomonadales</taxon>
        <taxon>Pelagomonadaceae</taxon>
        <taxon>Pelagomonas</taxon>
    </lineage>
</organism>
<feature type="compositionally biased region" description="Low complexity" evidence="1">
    <location>
        <begin position="25"/>
        <end position="38"/>
    </location>
</feature>